<sequence>MYAKEILHVGPQGLGLLRSAPAAGALCVGLIRSRSAIQRGVGKKLLTAVGIYGACIVAFGLSRWFPLSLLLLAIAGGADTVSVIVRQTLVQLETPDHMRGRVSAVNTLFVGASNQLGELESGVTAAAFGVIGSVVADGCSTIFISILWRRLFTPLAHRETLH</sequence>
<evidence type="ECO:0000313" key="9">
    <source>
        <dbReference type="Proteomes" id="UP001629392"/>
    </source>
</evidence>
<keyword evidence="5 7" id="KW-1133">Transmembrane helix</keyword>
<evidence type="ECO:0000256" key="3">
    <source>
        <dbReference type="ARBA" id="ARBA00022475"/>
    </source>
</evidence>
<evidence type="ECO:0000256" key="2">
    <source>
        <dbReference type="ARBA" id="ARBA00022448"/>
    </source>
</evidence>
<dbReference type="PANTHER" id="PTHR23513">
    <property type="entry name" value="INTEGRAL MEMBRANE EFFLUX PROTEIN-RELATED"/>
    <property type="match status" value="1"/>
</dbReference>
<accession>A0ABW9EFB7</accession>
<gene>
    <name evidence="8" type="ORF">PQQ73_15110</name>
</gene>
<dbReference type="SUPFAM" id="SSF103473">
    <property type="entry name" value="MFS general substrate transporter"/>
    <property type="match status" value="1"/>
</dbReference>
<keyword evidence="9" id="KW-1185">Reference proteome</keyword>
<feature type="transmembrane region" description="Helical" evidence="7">
    <location>
        <begin position="15"/>
        <end position="33"/>
    </location>
</feature>
<keyword evidence="4 7" id="KW-0812">Transmembrane</keyword>
<evidence type="ECO:0000256" key="5">
    <source>
        <dbReference type="ARBA" id="ARBA00022989"/>
    </source>
</evidence>
<keyword evidence="6 7" id="KW-0472">Membrane</keyword>
<dbReference type="InterPro" id="IPR010290">
    <property type="entry name" value="TM_effector"/>
</dbReference>
<evidence type="ECO:0000256" key="1">
    <source>
        <dbReference type="ARBA" id="ARBA00004651"/>
    </source>
</evidence>
<keyword evidence="3" id="KW-1003">Cell membrane</keyword>
<name>A0ABW9EFB7_9BURK</name>
<comment type="caution">
    <text evidence="8">The sequence shown here is derived from an EMBL/GenBank/DDBJ whole genome shotgun (WGS) entry which is preliminary data.</text>
</comment>
<keyword evidence="2" id="KW-0813">Transport</keyword>
<proteinExistence type="predicted"/>
<protein>
    <submittedName>
        <fullName evidence="8">MFS transporter</fullName>
    </submittedName>
</protein>
<feature type="transmembrane region" description="Helical" evidence="7">
    <location>
        <begin position="45"/>
        <end position="65"/>
    </location>
</feature>
<evidence type="ECO:0000256" key="4">
    <source>
        <dbReference type="ARBA" id="ARBA00022692"/>
    </source>
</evidence>
<dbReference type="Proteomes" id="UP001629392">
    <property type="component" value="Unassembled WGS sequence"/>
</dbReference>
<evidence type="ECO:0000313" key="8">
    <source>
        <dbReference type="EMBL" id="MFM0717662.1"/>
    </source>
</evidence>
<dbReference type="Gene3D" id="1.20.1250.20">
    <property type="entry name" value="MFS general substrate transporter like domains"/>
    <property type="match status" value="1"/>
</dbReference>
<feature type="transmembrane region" description="Helical" evidence="7">
    <location>
        <begin position="125"/>
        <end position="148"/>
    </location>
</feature>
<evidence type="ECO:0000256" key="7">
    <source>
        <dbReference type="SAM" id="Phobius"/>
    </source>
</evidence>
<dbReference type="Pfam" id="PF05977">
    <property type="entry name" value="MFS_3"/>
    <property type="match status" value="1"/>
</dbReference>
<dbReference type="InterPro" id="IPR036259">
    <property type="entry name" value="MFS_trans_sf"/>
</dbReference>
<dbReference type="PANTHER" id="PTHR23513:SF9">
    <property type="entry name" value="ENTEROBACTIN EXPORTER ENTS"/>
    <property type="match status" value="1"/>
</dbReference>
<comment type="subcellular location">
    <subcellularLocation>
        <location evidence="1">Cell membrane</location>
        <topology evidence="1">Multi-pass membrane protein</topology>
    </subcellularLocation>
</comment>
<evidence type="ECO:0000256" key="6">
    <source>
        <dbReference type="ARBA" id="ARBA00023136"/>
    </source>
</evidence>
<reference evidence="8 9" key="1">
    <citation type="journal article" date="2024" name="Chem. Sci.">
        <title>Discovery of megapolipeptins by genome mining of a Burkholderiales bacteria collection.</title>
        <authorList>
            <person name="Paulo B.S."/>
            <person name="Recchia M.J.J."/>
            <person name="Lee S."/>
            <person name="Fergusson C.H."/>
            <person name="Romanowski S.B."/>
            <person name="Hernandez A."/>
            <person name="Krull N."/>
            <person name="Liu D.Y."/>
            <person name="Cavanagh H."/>
            <person name="Bos A."/>
            <person name="Gray C.A."/>
            <person name="Murphy B.T."/>
            <person name="Linington R.G."/>
            <person name="Eustaquio A.S."/>
        </authorList>
    </citation>
    <scope>NUCLEOTIDE SEQUENCE [LARGE SCALE GENOMIC DNA]</scope>
    <source>
        <strain evidence="8 9">RL17-350-BIC-E</strain>
    </source>
</reference>
<dbReference type="EMBL" id="JAQQCL010000010">
    <property type="protein sequence ID" value="MFM0717662.1"/>
    <property type="molecule type" value="Genomic_DNA"/>
</dbReference>
<organism evidence="8 9">
    <name type="scientific">Paraburkholderia strydomiana</name>
    <dbReference type="NCBI Taxonomy" id="1245417"/>
    <lineage>
        <taxon>Bacteria</taxon>
        <taxon>Pseudomonadati</taxon>
        <taxon>Pseudomonadota</taxon>
        <taxon>Betaproteobacteria</taxon>
        <taxon>Burkholderiales</taxon>
        <taxon>Burkholderiaceae</taxon>
        <taxon>Paraburkholderia</taxon>
    </lineage>
</organism>